<name>A0A1I7ERG1_9BURK</name>
<dbReference type="InterPro" id="IPR036291">
    <property type="entry name" value="NAD(P)-bd_dom_sf"/>
</dbReference>
<accession>A0A1I7ERG1</accession>
<dbReference type="Pfam" id="PF03446">
    <property type="entry name" value="NAD_binding_2"/>
    <property type="match status" value="1"/>
</dbReference>
<organism evidence="6 7">
    <name type="scientific">Paraburkholderia aspalathi</name>
    <dbReference type="NCBI Taxonomy" id="1324617"/>
    <lineage>
        <taxon>Bacteria</taxon>
        <taxon>Pseudomonadati</taxon>
        <taxon>Pseudomonadota</taxon>
        <taxon>Betaproteobacteria</taxon>
        <taxon>Burkholderiales</taxon>
        <taxon>Burkholderiaceae</taxon>
        <taxon>Paraburkholderia</taxon>
    </lineage>
</organism>
<dbReference type="InterPro" id="IPR013328">
    <property type="entry name" value="6PGD_dom2"/>
</dbReference>
<dbReference type="InterPro" id="IPR008927">
    <property type="entry name" value="6-PGluconate_DH-like_C_sf"/>
</dbReference>
<evidence type="ECO:0000313" key="6">
    <source>
        <dbReference type="EMBL" id="SFU26511.1"/>
    </source>
</evidence>
<dbReference type="GO" id="GO:0051287">
    <property type="term" value="F:NAD binding"/>
    <property type="evidence" value="ECO:0007669"/>
    <property type="project" value="InterPro"/>
</dbReference>
<feature type="domain" description="6-phosphogluconate dehydrogenase NADP-binding" evidence="4">
    <location>
        <begin position="1"/>
        <end position="149"/>
    </location>
</feature>
<dbReference type="EMBL" id="FPBH01000057">
    <property type="protein sequence ID" value="SFU26511.1"/>
    <property type="molecule type" value="Genomic_DNA"/>
</dbReference>
<protein>
    <submittedName>
        <fullName evidence="6">3-hydroxyisobutyrate dehydrogenase</fullName>
    </submittedName>
</protein>
<proteinExistence type="predicted"/>
<dbReference type="Gene3D" id="1.10.1040.10">
    <property type="entry name" value="N-(1-d-carboxylethyl)-l-norvaline Dehydrogenase, domain 2"/>
    <property type="match status" value="1"/>
</dbReference>
<gene>
    <name evidence="6" type="ORF">SAMN05192563_105722</name>
</gene>
<dbReference type="SUPFAM" id="SSF48179">
    <property type="entry name" value="6-phosphogluconate dehydrogenase C-terminal domain-like"/>
    <property type="match status" value="1"/>
</dbReference>
<keyword evidence="2" id="KW-0520">NAD</keyword>
<dbReference type="GO" id="GO:0050661">
    <property type="term" value="F:NADP binding"/>
    <property type="evidence" value="ECO:0007669"/>
    <property type="project" value="InterPro"/>
</dbReference>
<dbReference type="PIRSF" id="PIRSF000103">
    <property type="entry name" value="HIBADH"/>
    <property type="match status" value="1"/>
</dbReference>
<feature type="active site" evidence="3">
    <location>
        <position position="160"/>
    </location>
</feature>
<dbReference type="InterPro" id="IPR029154">
    <property type="entry name" value="HIBADH-like_NADP-bd"/>
</dbReference>
<dbReference type="InterPro" id="IPR006115">
    <property type="entry name" value="6PGDH_NADP-bd"/>
</dbReference>
<evidence type="ECO:0000259" key="4">
    <source>
        <dbReference type="Pfam" id="PF03446"/>
    </source>
</evidence>
<dbReference type="PANTHER" id="PTHR22981:SF7">
    <property type="entry name" value="3-HYDROXYISOBUTYRATE DEHYDROGENASE, MITOCHONDRIAL"/>
    <property type="match status" value="1"/>
</dbReference>
<dbReference type="GO" id="GO:0016616">
    <property type="term" value="F:oxidoreductase activity, acting on the CH-OH group of donors, NAD or NADP as acceptor"/>
    <property type="evidence" value="ECO:0007669"/>
    <property type="project" value="TreeGrafter"/>
</dbReference>
<dbReference type="Pfam" id="PF14833">
    <property type="entry name" value="NAD_binding_11"/>
    <property type="match status" value="1"/>
</dbReference>
<evidence type="ECO:0000313" key="7">
    <source>
        <dbReference type="Proteomes" id="UP000198844"/>
    </source>
</evidence>
<dbReference type="Proteomes" id="UP000198844">
    <property type="component" value="Unassembled WGS sequence"/>
</dbReference>
<dbReference type="SUPFAM" id="SSF51735">
    <property type="entry name" value="NAD(P)-binding Rossmann-fold domains"/>
    <property type="match status" value="1"/>
</dbReference>
<feature type="domain" description="3-hydroxyisobutyrate dehydrogenase-like NAD-binding" evidence="5">
    <location>
        <begin position="154"/>
        <end position="275"/>
    </location>
</feature>
<dbReference type="AlphaFoldDB" id="A0A1I7ERG1"/>
<reference evidence="6 7" key="1">
    <citation type="submission" date="2016-10" db="EMBL/GenBank/DDBJ databases">
        <authorList>
            <person name="de Groot N.N."/>
        </authorList>
    </citation>
    <scope>NUCLEOTIDE SEQUENCE [LARGE SCALE GENOMIC DNA]</scope>
    <source>
        <strain evidence="6 7">LMG 27731</strain>
    </source>
</reference>
<dbReference type="InterPro" id="IPR015815">
    <property type="entry name" value="HIBADH-related"/>
</dbReference>
<dbReference type="PANTHER" id="PTHR22981">
    <property type="entry name" value="3-HYDROXYISOBUTYRATE DEHYDROGENASE-RELATED"/>
    <property type="match status" value="1"/>
</dbReference>
<keyword evidence="1" id="KW-0560">Oxidoreductase</keyword>
<sequence length="286" mass="30243">MGRGMAICLKRAGFDVIGYDVSEASRTLAAQDGIAVASELADALKDREVILSSLPNPPITREAWLGDGGILEHASKGAIGIELSTIDPNTMREIAAAADQRGIRMIDAPVSGDPANALKGELVLITGGRQEDISAVDSILDCLAGSRHWTGDIGTGKAVKIVNNMMTMGNLVIASEAFALGTAAGVDPEKLFEILSQSGGRSHQFIKRFPSAIAGDFYDKAPFRMELGEKDVALGIELGRQIQQPTPAASTVREMISLGMATGNLGRDIVAMLDFYQKLGSRKTSK</sequence>
<dbReference type="Gene3D" id="3.40.50.720">
    <property type="entry name" value="NAD(P)-binding Rossmann-like Domain"/>
    <property type="match status" value="1"/>
</dbReference>
<evidence type="ECO:0000256" key="1">
    <source>
        <dbReference type="ARBA" id="ARBA00023002"/>
    </source>
</evidence>
<evidence type="ECO:0000259" key="5">
    <source>
        <dbReference type="Pfam" id="PF14833"/>
    </source>
</evidence>
<evidence type="ECO:0000256" key="2">
    <source>
        <dbReference type="ARBA" id="ARBA00023027"/>
    </source>
</evidence>
<evidence type="ECO:0000256" key="3">
    <source>
        <dbReference type="PIRSR" id="PIRSR000103-1"/>
    </source>
</evidence>